<keyword evidence="2" id="KW-1185">Reference proteome</keyword>
<reference evidence="1" key="1">
    <citation type="submission" date="2022-12" db="EMBL/GenBank/DDBJ databases">
        <title>Draft genome assemblies for two species of Escallonia (Escalloniales).</title>
        <authorList>
            <person name="Chanderbali A."/>
            <person name="Dervinis C."/>
            <person name="Anghel I."/>
            <person name="Soltis D."/>
            <person name="Soltis P."/>
            <person name="Zapata F."/>
        </authorList>
    </citation>
    <scope>NUCLEOTIDE SEQUENCE</scope>
    <source>
        <strain evidence="1">UCBG92.1500</strain>
        <tissue evidence="1">Leaf</tissue>
    </source>
</reference>
<dbReference type="InterPro" id="IPR008547">
    <property type="entry name" value="DUF829_TMEM53"/>
</dbReference>
<evidence type="ECO:0008006" key="3">
    <source>
        <dbReference type="Google" id="ProtNLM"/>
    </source>
</evidence>
<dbReference type="PANTHER" id="PTHR12265">
    <property type="entry name" value="TRANSMEMBRANE PROTEIN 53"/>
    <property type="match status" value="1"/>
</dbReference>
<dbReference type="AlphaFoldDB" id="A0AA88U0N0"/>
<gene>
    <name evidence="1" type="ORF">RJ640_011142</name>
</gene>
<name>A0AA88U0N0_9ASTE</name>
<comment type="caution">
    <text evidence="1">The sequence shown here is derived from an EMBL/GenBank/DDBJ whole genome shotgun (WGS) entry which is preliminary data.</text>
</comment>
<dbReference type="Pfam" id="PF05705">
    <property type="entry name" value="DUF829"/>
    <property type="match status" value="2"/>
</dbReference>
<evidence type="ECO:0000313" key="2">
    <source>
        <dbReference type="Proteomes" id="UP001187471"/>
    </source>
</evidence>
<organism evidence="1 2">
    <name type="scientific">Escallonia rubra</name>
    <dbReference type="NCBI Taxonomy" id="112253"/>
    <lineage>
        <taxon>Eukaryota</taxon>
        <taxon>Viridiplantae</taxon>
        <taxon>Streptophyta</taxon>
        <taxon>Embryophyta</taxon>
        <taxon>Tracheophyta</taxon>
        <taxon>Spermatophyta</taxon>
        <taxon>Magnoliopsida</taxon>
        <taxon>eudicotyledons</taxon>
        <taxon>Gunneridae</taxon>
        <taxon>Pentapetalae</taxon>
        <taxon>asterids</taxon>
        <taxon>campanulids</taxon>
        <taxon>Escalloniales</taxon>
        <taxon>Escalloniaceae</taxon>
        <taxon>Escallonia</taxon>
    </lineage>
</organism>
<dbReference type="Proteomes" id="UP001187471">
    <property type="component" value="Unassembled WGS sequence"/>
</dbReference>
<proteinExistence type="predicted"/>
<accession>A0AA88U0N0</accession>
<sequence>MEASVRILTSTNRHLSNSLLLLKYPPLKSSPIFPRHISFPHTHRSNTSQSSLFFSARNHPPSPHFSLRFTRPVPTSSTHHFARIVSGSEPDPFRWSTAWDGVSDTELRIVKDKGPVVTVVLLGWLGSKERHLRRYVELYNSRGIHAVTFTASVMDVLSFDLGRRLQERISALSRELASWLSEAENDGRERQDLLYKIKGCVVDSGGDPELNPKVWAAGFTAALLKKHGSGAFSSVDAGEGNALDVGVELSSIGEKKPLSIEVFLLLAFEKLFSFLLNLPDINQRLMKIISVLSQKQPPCPQLYLYSRADKVIPFQSVESFADEQKKLGRKVWSLNFGSSPHVDHYRTFPDLYSKQLHDFLRECLATVKQT</sequence>
<dbReference type="EMBL" id="JAVXUO010003173">
    <property type="protein sequence ID" value="KAK2965895.1"/>
    <property type="molecule type" value="Genomic_DNA"/>
</dbReference>
<dbReference type="PANTHER" id="PTHR12265:SF11">
    <property type="entry name" value="ALPHA_BETA-HYDROLASES SUPERFAMILY PROTEIN"/>
    <property type="match status" value="1"/>
</dbReference>
<protein>
    <recommendedName>
        <fullName evidence="3">Transmembrane protein 53</fullName>
    </recommendedName>
</protein>
<dbReference type="InterPro" id="IPR029058">
    <property type="entry name" value="AB_hydrolase_fold"/>
</dbReference>
<evidence type="ECO:0000313" key="1">
    <source>
        <dbReference type="EMBL" id="KAK2965895.1"/>
    </source>
</evidence>
<dbReference type="SUPFAM" id="SSF53474">
    <property type="entry name" value="alpha/beta-Hydrolases"/>
    <property type="match status" value="1"/>
</dbReference>